<evidence type="ECO:0000313" key="1">
    <source>
        <dbReference type="EMBL" id="ATI18836.1"/>
    </source>
</evidence>
<sequence>MSQSPIVSVEWRRTKWTPAQRERLARILLGPVAKKD</sequence>
<keyword evidence="2" id="KW-1185">Reference proteome</keyword>
<reference evidence="1 2" key="1">
    <citation type="submission" date="2017-08" db="EMBL/GenBank/DDBJ databases">
        <authorList>
            <person name="Jones O.D."/>
            <person name="Rapp I.M."/>
            <person name="Layton S."/>
            <person name="Bhuiyan S."/>
            <person name="Kim T."/>
            <person name="Hughes L.E."/>
            <person name="Garlena R.A."/>
            <person name="Russell D.A."/>
            <person name="Pope W.H."/>
            <person name="Jacobs-Sera D."/>
            <person name="Hendrix R.W."/>
            <person name="Hatfull G.F."/>
        </authorList>
    </citation>
    <scope>NUCLEOTIDE SEQUENCE [LARGE SCALE GENOMIC DNA]</scope>
</reference>
<dbReference type="Proteomes" id="UP000230725">
    <property type="component" value="Segment"/>
</dbReference>
<gene>
    <name evidence="1" type="ORF">SEA_DIANE_52</name>
</gene>
<organism evidence="1 2">
    <name type="scientific">Streptomyces phage Diane</name>
    <dbReference type="NCBI Taxonomy" id="2041207"/>
    <lineage>
        <taxon>Viruses</taxon>
        <taxon>Duplodnaviria</taxon>
        <taxon>Heunggongvirae</taxon>
        <taxon>Uroviricota</taxon>
        <taxon>Caudoviricetes</taxon>
        <taxon>Arquatrovirinae</taxon>
        <taxon>Omarvirus</taxon>
        <taxon>Omarvirus diane</taxon>
    </lineage>
</organism>
<protein>
    <submittedName>
        <fullName evidence="1">Uncharacterized protein</fullName>
    </submittedName>
</protein>
<evidence type="ECO:0000313" key="2">
    <source>
        <dbReference type="Proteomes" id="UP000230725"/>
    </source>
</evidence>
<proteinExistence type="predicted"/>
<name>A0A291LHG6_9CAUD</name>
<accession>A0A291LHG6</accession>
<dbReference type="EMBL" id="MF766046">
    <property type="protein sequence ID" value="ATI18836.1"/>
    <property type="molecule type" value="Genomic_DNA"/>
</dbReference>